<dbReference type="AlphaFoldDB" id="A0A6F9D870"/>
<evidence type="ECO:0000256" key="2">
    <source>
        <dbReference type="ARBA" id="ARBA00006840"/>
    </source>
</evidence>
<evidence type="ECO:0000256" key="6">
    <source>
        <dbReference type="RuleBase" id="RU361218"/>
    </source>
</evidence>
<evidence type="ECO:0000256" key="1">
    <source>
        <dbReference type="ARBA" id="ARBA00004141"/>
    </source>
</evidence>
<gene>
    <name evidence="7" type="primary">Cd63</name>
</gene>
<dbReference type="PRINTS" id="PR00259">
    <property type="entry name" value="TMFOUR"/>
</dbReference>
<keyword evidence="3 6" id="KW-0812">Transmembrane</keyword>
<dbReference type="InterPro" id="IPR008952">
    <property type="entry name" value="Tetraspanin_EC2_sf"/>
</dbReference>
<organism evidence="7">
    <name type="scientific">Phallusia mammillata</name>
    <dbReference type="NCBI Taxonomy" id="59560"/>
    <lineage>
        <taxon>Eukaryota</taxon>
        <taxon>Metazoa</taxon>
        <taxon>Chordata</taxon>
        <taxon>Tunicata</taxon>
        <taxon>Ascidiacea</taxon>
        <taxon>Phlebobranchia</taxon>
        <taxon>Ascidiidae</taxon>
        <taxon>Phallusia</taxon>
    </lineage>
</organism>
<dbReference type="InterPro" id="IPR000301">
    <property type="entry name" value="Tetraspanin_animals"/>
</dbReference>
<keyword evidence="4 6" id="KW-1133">Transmembrane helix</keyword>
<sequence>MKKGCVDCSRYSLVVINVVFLIFGLLLVALGAFIVAVPATNYVITVSSTDVTTEQIWNASMLVIATGGFIMLIALIHCCGALNSSSCIMMGVSIFTGVLLVFEITLVVLGFLFSTQIGQHIVKELSYSLYDYKGDNATDPVSVGWREIQRKFKCCGIDTDQGYTNHTNVNISAADVGSWWYRNVGSTMGQEWPDSCCVQNKFGEANNTVCHRTVAEGNPDLYTNGCYEQVLRFLQVNMGLISVICIVIFVVEIASIVVSCKLYKVFKSPQFQKL</sequence>
<protein>
    <recommendedName>
        <fullName evidence="6">Tetraspanin</fullName>
    </recommendedName>
</protein>
<evidence type="ECO:0000256" key="3">
    <source>
        <dbReference type="ARBA" id="ARBA00022692"/>
    </source>
</evidence>
<dbReference type="GO" id="GO:0005886">
    <property type="term" value="C:plasma membrane"/>
    <property type="evidence" value="ECO:0007669"/>
    <property type="project" value="TreeGrafter"/>
</dbReference>
<evidence type="ECO:0000256" key="4">
    <source>
        <dbReference type="ARBA" id="ARBA00022989"/>
    </source>
</evidence>
<dbReference type="PANTHER" id="PTHR19282">
    <property type="entry name" value="TETRASPANIN"/>
    <property type="match status" value="1"/>
</dbReference>
<evidence type="ECO:0000256" key="5">
    <source>
        <dbReference type="ARBA" id="ARBA00023136"/>
    </source>
</evidence>
<feature type="transmembrane region" description="Helical" evidence="6">
    <location>
        <begin position="12"/>
        <end position="36"/>
    </location>
</feature>
<proteinExistence type="evidence at transcript level"/>
<accession>A0A6F9D870</accession>
<comment type="similarity">
    <text evidence="2 6">Belongs to the tetraspanin (TM4SF) family.</text>
</comment>
<evidence type="ECO:0000313" key="7">
    <source>
        <dbReference type="EMBL" id="CAB3229140.1"/>
    </source>
</evidence>
<keyword evidence="5 6" id="KW-0472">Membrane</keyword>
<feature type="transmembrane region" description="Helical" evidence="6">
    <location>
        <begin position="88"/>
        <end position="113"/>
    </location>
</feature>
<dbReference type="SUPFAM" id="SSF48652">
    <property type="entry name" value="Tetraspanin"/>
    <property type="match status" value="1"/>
</dbReference>
<dbReference type="PANTHER" id="PTHR19282:SF477">
    <property type="entry name" value="TETRASPANIN"/>
    <property type="match status" value="1"/>
</dbReference>
<feature type="transmembrane region" description="Helical" evidence="6">
    <location>
        <begin position="240"/>
        <end position="263"/>
    </location>
</feature>
<name>A0A6F9D870_9ASCI</name>
<dbReference type="PIRSF" id="PIRSF002419">
    <property type="entry name" value="Tetraspanin"/>
    <property type="match status" value="1"/>
</dbReference>
<dbReference type="EMBL" id="LR783745">
    <property type="protein sequence ID" value="CAB3229140.1"/>
    <property type="molecule type" value="mRNA"/>
</dbReference>
<dbReference type="InterPro" id="IPR018499">
    <property type="entry name" value="Tetraspanin/Peripherin"/>
</dbReference>
<dbReference type="Gene3D" id="1.10.1450.10">
    <property type="entry name" value="Tetraspanin"/>
    <property type="match status" value="1"/>
</dbReference>
<dbReference type="Pfam" id="PF00335">
    <property type="entry name" value="Tetraspanin"/>
    <property type="match status" value="1"/>
</dbReference>
<comment type="subcellular location">
    <subcellularLocation>
        <location evidence="1 6">Membrane</location>
        <topology evidence="1 6">Multi-pass membrane protein</topology>
    </subcellularLocation>
</comment>
<reference evidence="7" key="1">
    <citation type="submission" date="2020-04" db="EMBL/GenBank/DDBJ databases">
        <authorList>
            <person name="Neveu A P."/>
        </authorList>
    </citation>
    <scope>NUCLEOTIDE SEQUENCE</scope>
    <source>
        <tissue evidence="7">Whole embryo</tissue>
    </source>
</reference>
<feature type="transmembrane region" description="Helical" evidence="6">
    <location>
        <begin position="56"/>
        <end position="76"/>
    </location>
</feature>